<sequence length="155" mass="18114">MRCCKGEKDVTEIIPNLWLGNYKSALSRKFIEKRKIKYVINLTKHIPNIFQKNGVKYLNILIDDSDTCFKDQTPIFDQCCEFILNAIKRKESILVHCQKGHHRSASIVAAFLIKYLNLDYITTVSYINIKRKCALTRNSCMTQGLYQYYINHSII</sequence>
<dbReference type="InterPro" id="IPR016130">
    <property type="entry name" value="Tyr_Pase_AS"/>
</dbReference>
<dbReference type="GO" id="GO:0017017">
    <property type="term" value="F:MAP kinase tyrosine/serine/threonine phosphatase activity"/>
    <property type="evidence" value="ECO:0007669"/>
    <property type="project" value="TreeGrafter"/>
</dbReference>
<feature type="domain" description="Tyrosine-protein phosphatase" evidence="3">
    <location>
        <begin position="9"/>
        <end position="155"/>
    </location>
</feature>
<dbReference type="Gene3D" id="3.90.190.10">
    <property type="entry name" value="Protein tyrosine phosphatase superfamily"/>
    <property type="match status" value="1"/>
</dbReference>
<name>A0A1V0SBE3_9VIRU</name>
<dbReference type="Pfam" id="PF00782">
    <property type="entry name" value="DSPc"/>
    <property type="match status" value="1"/>
</dbReference>
<dbReference type="InterPro" id="IPR020422">
    <property type="entry name" value="TYR_PHOSPHATASE_DUAL_dom"/>
</dbReference>
<proteinExistence type="predicted"/>
<evidence type="ECO:0000259" key="3">
    <source>
        <dbReference type="PROSITE" id="PS50054"/>
    </source>
</evidence>
<dbReference type="GO" id="GO:0008330">
    <property type="term" value="F:protein tyrosine/threonine phosphatase activity"/>
    <property type="evidence" value="ECO:0007669"/>
    <property type="project" value="TreeGrafter"/>
</dbReference>
<evidence type="ECO:0000256" key="2">
    <source>
        <dbReference type="ARBA" id="ARBA00022912"/>
    </source>
</evidence>
<evidence type="ECO:0000313" key="5">
    <source>
        <dbReference type="EMBL" id="ARF09001.1"/>
    </source>
</evidence>
<protein>
    <submittedName>
        <fullName evidence="5">Dual specificity phosphatase</fullName>
    </submittedName>
</protein>
<organism evidence="5">
    <name type="scientific">Catovirus CTV1</name>
    <dbReference type="NCBI Taxonomy" id="1977631"/>
    <lineage>
        <taxon>Viruses</taxon>
        <taxon>Varidnaviria</taxon>
        <taxon>Bamfordvirae</taxon>
        <taxon>Nucleocytoviricota</taxon>
        <taxon>Megaviricetes</taxon>
        <taxon>Imitervirales</taxon>
        <taxon>Mimiviridae</taxon>
        <taxon>Klosneuvirinae</taxon>
        <taxon>Catovirus</taxon>
    </lineage>
</organism>
<dbReference type="InterPro" id="IPR029021">
    <property type="entry name" value="Prot-tyrosine_phosphatase-like"/>
</dbReference>
<gene>
    <name evidence="5" type="ORF">Catovirus_1_1051</name>
</gene>
<evidence type="ECO:0000259" key="4">
    <source>
        <dbReference type="PROSITE" id="PS50056"/>
    </source>
</evidence>
<dbReference type="SMART" id="SM00195">
    <property type="entry name" value="DSPc"/>
    <property type="match status" value="1"/>
</dbReference>
<dbReference type="CDD" id="cd14498">
    <property type="entry name" value="DSP"/>
    <property type="match status" value="1"/>
</dbReference>
<reference evidence="5" key="1">
    <citation type="journal article" date="2017" name="Science">
        <title>Giant viruses with an expanded complement of translation system components.</title>
        <authorList>
            <person name="Schulz F."/>
            <person name="Yutin N."/>
            <person name="Ivanova N.N."/>
            <person name="Ortega D.R."/>
            <person name="Lee T.K."/>
            <person name="Vierheilig J."/>
            <person name="Daims H."/>
            <person name="Horn M."/>
            <person name="Wagner M."/>
            <person name="Jensen G.J."/>
            <person name="Kyrpides N.C."/>
            <person name="Koonin E.V."/>
            <person name="Woyke T."/>
        </authorList>
    </citation>
    <scope>NUCLEOTIDE SEQUENCE</scope>
    <source>
        <strain evidence="5">CTV1</strain>
    </source>
</reference>
<dbReference type="PROSITE" id="PS50054">
    <property type="entry name" value="TYR_PHOSPHATASE_DUAL"/>
    <property type="match status" value="1"/>
</dbReference>
<dbReference type="InterPro" id="IPR000387">
    <property type="entry name" value="Tyr_Pase_dom"/>
</dbReference>
<dbReference type="InterPro" id="IPR000340">
    <property type="entry name" value="Dual-sp_phosphatase_cat-dom"/>
</dbReference>
<dbReference type="PANTHER" id="PTHR10159">
    <property type="entry name" value="DUAL SPECIFICITY PROTEIN PHOSPHATASE"/>
    <property type="match status" value="1"/>
</dbReference>
<dbReference type="EMBL" id="KY684083">
    <property type="protein sequence ID" value="ARF09001.1"/>
    <property type="molecule type" value="Genomic_DNA"/>
</dbReference>
<feature type="domain" description="Tyrosine specific protein phosphatases" evidence="4">
    <location>
        <begin position="93"/>
        <end position="131"/>
    </location>
</feature>
<dbReference type="GO" id="GO:0033550">
    <property type="term" value="F:MAP kinase tyrosine phosphatase activity"/>
    <property type="evidence" value="ECO:0007669"/>
    <property type="project" value="TreeGrafter"/>
</dbReference>
<dbReference type="PROSITE" id="PS50056">
    <property type="entry name" value="TYR_PHOSPHATASE_2"/>
    <property type="match status" value="1"/>
</dbReference>
<dbReference type="SUPFAM" id="SSF52799">
    <property type="entry name" value="(Phosphotyrosine protein) phosphatases II"/>
    <property type="match status" value="1"/>
</dbReference>
<dbReference type="PROSITE" id="PS00383">
    <property type="entry name" value="TYR_PHOSPHATASE_1"/>
    <property type="match status" value="1"/>
</dbReference>
<keyword evidence="2" id="KW-0904">Protein phosphatase</keyword>
<keyword evidence="1" id="KW-0378">Hydrolase</keyword>
<accession>A0A1V0SBE3</accession>
<dbReference type="PANTHER" id="PTHR10159:SF519">
    <property type="entry name" value="DUAL SPECIFICITY PROTEIN PHOSPHATASE MPK3"/>
    <property type="match status" value="1"/>
</dbReference>
<evidence type="ECO:0000256" key="1">
    <source>
        <dbReference type="ARBA" id="ARBA00022801"/>
    </source>
</evidence>